<evidence type="ECO:0000313" key="2">
    <source>
        <dbReference type="Proteomes" id="UP000005561"/>
    </source>
</evidence>
<dbReference type="EMBL" id="ACCL02000020">
    <property type="protein sequence ID" value="EET59299.1"/>
    <property type="molecule type" value="Genomic_DNA"/>
</dbReference>
<name>C6LJI6_9FIRM</name>
<proteinExistence type="predicted"/>
<accession>C6LJI6</accession>
<keyword evidence="2" id="KW-1185">Reference proteome</keyword>
<organism evidence="1 2">
    <name type="scientific">Marvinbryantia formatexigens DSM 14469</name>
    <dbReference type="NCBI Taxonomy" id="478749"/>
    <lineage>
        <taxon>Bacteria</taxon>
        <taxon>Bacillati</taxon>
        <taxon>Bacillota</taxon>
        <taxon>Clostridia</taxon>
        <taxon>Lachnospirales</taxon>
        <taxon>Lachnospiraceae</taxon>
        <taxon>Marvinbryantia</taxon>
    </lineage>
</organism>
<protein>
    <submittedName>
        <fullName evidence="1">Uncharacterized protein</fullName>
    </submittedName>
</protein>
<gene>
    <name evidence="1" type="ORF">BRYFOR_08822</name>
</gene>
<reference evidence="1" key="1">
    <citation type="submission" date="2009-07" db="EMBL/GenBank/DDBJ databases">
        <authorList>
            <person name="Weinstock G."/>
            <person name="Sodergren E."/>
            <person name="Clifton S."/>
            <person name="Fulton L."/>
            <person name="Fulton B."/>
            <person name="Courtney L."/>
            <person name="Fronick C."/>
            <person name="Harrison M."/>
            <person name="Strong C."/>
            <person name="Farmer C."/>
            <person name="Delahaunty K."/>
            <person name="Markovic C."/>
            <person name="Hall O."/>
            <person name="Minx P."/>
            <person name="Tomlinson C."/>
            <person name="Mitreva M."/>
            <person name="Nelson J."/>
            <person name="Hou S."/>
            <person name="Wollam A."/>
            <person name="Pepin K.H."/>
            <person name="Johnson M."/>
            <person name="Bhonagiri V."/>
            <person name="Nash W.E."/>
            <person name="Warren W."/>
            <person name="Chinwalla A."/>
            <person name="Mardis E.R."/>
            <person name="Wilson R.K."/>
        </authorList>
    </citation>
    <scope>NUCLEOTIDE SEQUENCE [LARGE SCALE GENOMIC DNA]</scope>
    <source>
        <strain evidence="1">DSM 14469</strain>
    </source>
</reference>
<evidence type="ECO:0000313" key="1">
    <source>
        <dbReference type="EMBL" id="EET59299.1"/>
    </source>
</evidence>
<sequence length="68" mass="7758">MCAHFLPPSCVFYIYYRIYVRKVKRKNISRERAAGGNREKRAGERAGCSMGAKCPWKICADCGKIKTL</sequence>
<dbReference type="Proteomes" id="UP000005561">
    <property type="component" value="Unassembled WGS sequence"/>
</dbReference>
<comment type="caution">
    <text evidence="1">The sequence shown here is derived from an EMBL/GenBank/DDBJ whole genome shotgun (WGS) entry which is preliminary data.</text>
</comment>
<dbReference type="AlphaFoldDB" id="C6LJI6"/>